<evidence type="ECO:0000256" key="7">
    <source>
        <dbReference type="SAM" id="Phobius"/>
    </source>
</evidence>
<dbReference type="InterPro" id="IPR011701">
    <property type="entry name" value="MFS"/>
</dbReference>
<feature type="transmembrane region" description="Helical" evidence="7">
    <location>
        <begin position="429"/>
        <end position="451"/>
    </location>
</feature>
<organism evidence="9 10">
    <name type="scientific">Lichtheimia corymbifera JMRC:FSU:9682</name>
    <dbReference type="NCBI Taxonomy" id="1263082"/>
    <lineage>
        <taxon>Eukaryota</taxon>
        <taxon>Fungi</taxon>
        <taxon>Fungi incertae sedis</taxon>
        <taxon>Mucoromycota</taxon>
        <taxon>Mucoromycotina</taxon>
        <taxon>Mucoromycetes</taxon>
        <taxon>Mucorales</taxon>
        <taxon>Lichtheimiaceae</taxon>
        <taxon>Lichtheimia</taxon>
    </lineage>
</organism>
<dbReference type="PANTHER" id="PTHR43791:SF36">
    <property type="entry name" value="TRANSPORTER, PUTATIVE (AFU_ORTHOLOGUE AFUA_6G08340)-RELATED"/>
    <property type="match status" value="1"/>
</dbReference>
<dbReference type="FunFam" id="1.20.1250.20:FF:000013">
    <property type="entry name" value="MFS general substrate transporter"/>
    <property type="match status" value="1"/>
</dbReference>
<keyword evidence="5 7" id="KW-0472">Membrane</keyword>
<protein>
    <submittedName>
        <fullName evidence="9">Mfs nicotinic acid transporter</fullName>
    </submittedName>
</protein>
<evidence type="ECO:0000256" key="6">
    <source>
        <dbReference type="SAM" id="MobiDB-lite"/>
    </source>
</evidence>
<dbReference type="FunFam" id="1.20.1250.20:FF:000057">
    <property type="entry name" value="MFS general substrate transporter"/>
    <property type="match status" value="1"/>
</dbReference>
<proteinExistence type="predicted"/>
<dbReference type="VEuPathDB" id="FungiDB:LCOR_07074.1"/>
<dbReference type="Pfam" id="PF07690">
    <property type="entry name" value="MFS_1"/>
    <property type="match status" value="1"/>
</dbReference>
<evidence type="ECO:0000256" key="4">
    <source>
        <dbReference type="ARBA" id="ARBA00022989"/>
    </source>
</evidence>
<evidence type="ECO:0000256" key="3">
    <source>
        <dbReference type="ARBA" id="ARBA00022692"/>
    </source>
</evidence>
<dbReference type="STRING" id="1263082.A0A068S419"/>
<feature type="transmembrane region" description="Helical" evidence="7">
    <location>
        <begin position="221"/>
        <end position="243"/>
    </location>
</feature>
<feature type="region of interest" description="Disordered" evidence="6">
    <location>
        <begin position="1"/>
        <end position="39"/>
    </location>
</feature>
<sequence length="487" mass="53782">MTVDVTTTTTTATTTTKQHDTSGSASLSTTESFQEKDKINKDVPPLTPGEWRKLRWRLDLRIVLLFALLYMWSAMDRSNIGNAKLGNILEDLDIPDSTYNVGMSIFFIGYIIFQVPSNLVLKKIGPNLWMSALVTFTGIIVACSAAIKNGAGLLAVRFFLGIAETGLFPGTVYYFSIWYTRREQGKRFSIYYASAAVAGAVGGLLAYGIMRMDGVRGMHGWQWLFLLEALPTIILGIATFFILPGFPSTSKVLNERERASLMKRLETDWAAADAGEDDTKSPMSEIRAAFTDWKIIVRDMGFANLEAQAMTVPPYVIACIFMILLGTDADRRVERGLHVAGSSFVGMLGFILLAACHDKGPVALYIFACMAVAGAYSQFSVFITWASNNFAGRTKRAIATAFIAAGGNIGGAIAGQIYRANDAPQYIRAHSVCAAFLCCHVILVLILKYTLHRINKQRDNMPIDKYDAACKRYEQASDWHPDFRYIT</sequence>
<dbReference type="GO" id="GO:0022857">
    <property type="term" value="F:transmembrane transporter activity"/>
    <property type="evidence" value="ECO:0007669"/>
    <property type="project" value="InterPro"/>
</dbReference>
<dbReference type="PROSITE" id="PS50850">
    <property type="entry name" value="MFS"/>
    <property type="match status" value="1"/>
</dbReference>
<feature type="compositionally biased region" description="Polar residues" evidence="6">
    <location>
        <begin position="21"/>
        <end position="32"/>
    </location>
</feature>
<feature type="transmembrane region" description="Helical" evidence="7">
    <location>
        <begin position="58"/>
        <end position="75"/>
    </location>
</feature>
<feature type="transmembrane region" description="Helical" evidence="7">
    <location>
        <begin position="128"/>
        <end position="147"/>
    </location>
</feature>
<evidence type="ECO:0000256" key="1">
    <source>
        <dbReference type="ARBA" id="ARBA00004141"/>
    </source>
</evidence>
<evidence type="ECO:0000259" key="8">
    <source>
        <dbReference type="PROSITE" id="PS50850"/>
    </source>
</evidence>
<keyword evidence="4 7" id="KW-1133">Transmembrane helix</keyword>
<dbReference type="Proteomes" id="UP000027586">
    <property type="component" value="Unassembled WGS sequence"/>
</dbReference>
<feature type="transmembrane region" description="Helical" evidence="7">
    <location>
        <begin position="337"/>
        <end position="356"/>
    </location>
</feature>
<feature type="transmembrane region" description="Helical" evidence="7">
    <location>
        <begin position="362"/>
        <end position="385"/>
    </location>
</feature>
<dbReference type="InterPro" id="IPR020846">
    <property type="entry name" value="MFS_dom"/>
</dbReference>
<feature type="transmembrane region" description="Helical" evidence="7">
    <location>
        <begin position="188"/>
        <end position="209"/>
    </location>
</feature>
<dbReference type="SUPFAM" id="SSF103473">
    <property type="entry name" value="MFS general substrate transporter"/>
    <property type="match status" value="1"/>
</dbReference>
<comment type="subcellular location">
    <subcellularLocation>
        <location evidence="1">Membrane</location>
        <topology evidence="1">Multi-pass membrane protein</topology>
    </subcellularLocation>
</comment>
<feature type="compositionally biased region" description="Low complexity" evidence="6">
    <location>
        <begin position="1"/>
        <end position="16"/>
    </location>
</feature>
<dbReference type="PANTHER" id="PTHR43791">
    <property type="entry name" value="PERMEASE-RELATED"/>
    <property type="match status" value="1"/>
</dbReference>
<dbReference type="EMBL" id="CBTN010000034">
    <property type="protein sequence ID" value="CDH55981.1"/>
    <property type="molecule type" value="Genomic_DNA"/>
</dbReference>
<feature type="transmembrane region" description="Helical" evidence="7">
    <location>
        <begin position="101"/>
        <end position="121"/>
    </location>
</feature>
<evidence type="ECO:0000256" key="5">
    <source>
        <dbReference type="ARBA" id="ARBA00023136"/>
    </source>
</evidence>
<evidence type="ECO:0000256" key="2">
    <source>
        <dbReference type="ARBA" id="ARBA00022448"/>
    </source>
</evidence>
<feature type="domain" description="Major facilitator superfamily (MFS) profile" evidence="8">
    <location>
        <begin position="62"/>
        <end position="458"/>
    </location>
</feature>
<keyword evidence="2" id="KW-0813">Transport</keyword>
<dbReference type="OrthoDB" id="2962993at2759"/>
<comment type="caution">
    <text evidence="9">The sequence shown here is derived from an EMBL/GenBank/DDBJ whole genome shotgun (WGS) entry which is preliminary data.</text>
</comment>
<reference evidence="9" key="1">
    <citation type="submission" date="2013-08" db="EMBL/GenBank/DDBJ databases">
        <title>Gene expansion shapes genome architecture in the human pathogen Lichtheimia corymbifera: an evolutionary genomics analysis in the ancient terrestrial Mucorales (Mucoromycotina).</title>
        <authorList>
            <person name="Schwartze V.U."/>
            <person name="Winter S."/>
            <person name="Shelest E."/>
            <person name="Marcet-Houben M."/>
            <person name="Horn F."/>
            <person name="Wehner S."/>
            <person name="Hoffmann K."/>
            <person name="Riege K."/>
            <person name="Sammeth M."/>
            <person name="Nowrousian M."/>
            <person name="Valiante V."/>
            <person name="Linde J."/>
            <person name="Jacobsen I.D."/>
            <person name="Marz M."/>
            <person name="Brakhage A.A."/>
            <person name="Gabaldon T."/>
            <person name="Bocker S."/>
            <person name="Voigt K."/>
        </authorList>
    </citation>
    <scope>NUCLEOTIDE SEQUENCE [LARGE SCALE GENOMIC DNA]</scope>
    <source>
        <strain evidence="9">FSU 9682</strain>
    </source>
</reference>
<keyword evidence="10" id="KW-1185">Reference proteome</keyword>
<feature type="transmembrane region" description="Helical" evidence="7">
    <location>
        <begin position="153"/>
        <end position="176"/>
    </location>
</feature>
<name>A0A068S419_9FUNG</name>
<dbReference type="AlphaFoldDB" id="A0A068S419"/>
<dbReference type="InterPro" id="IPR036259">
    <property type="entry name" value="MFS_trans_sf"/>
</dbReference>
<evidence type="ECO:0000313" key="10">
    <source>
        <dbReference type="Proteomes" id="UP000027586"/>
    </source>
</evidence>
<gene>
    <name evidence="9" type="ORF">LCOR_07074.1</name>
</gene>
<evidence type="ECO:0000313" key="9">
    <source>
        <dbReference type="EMBL" id="CDH55981.1"/>
    </source>
</evidence>
<dbReference type="GO" id="GO:0016020">
    <property type="term" value="C:membrane"/>
    <property type="evidence" value="ECO:0007669"/>
    <property type="project" value="UniProtKB-SubCell"/>
</dbReference>
<accession>A0A068S419</accession>
<dbReference type="Gene3D" id="1.20.1250.20">
    <property type="entry name" value="MFS general substrate transporter like domains"/>
    <property type="match status" value="2"/>
</dbReference>
<feature type="transmembrane region" description="Helical" evidence="7">
    <location>
        <begin position="397"/>
        <end position="417"/>
    </location>
</feature>
<keyword evidence="3 7" id="KW-0812">Transmembrane</keyword>